<dbReference type="SMART" id="SM00997">
    <property type="entry name" value="AdoHcyase_NAD"/>
    <property type="match status" value="1"/>
</dbReference>
<evidence type="ECO:0000256" key="7">
    <source>
        <dbReference type="RuleBase" id="RU000548"/>
    </source>
</evidence>
<dbReference type="Gene3D" id="3.40.50.720">
    <property type="entry name" value="NAD(P)-binding Rossmann-like Domain"/>
    <property type="match status" value="1"/>
</dbReference>
<name>A0A1N7P4N7_9BACL</name>
<feature type="binding site" evidence="5">
    <location>
        <begin position="217"/>
        <end position="222"/>
    </location>
    <ligand>
        <name>NAD(+)</name>
        <dbReference type="ChEBI" id="CHEBI:57540"/>
    </ligand>
</feature>
<dbReference type="AlphaFoldDB" id="A0A1N7P4N7"/>
<feature type="binding site" evidence="5">
    <location>
        <position position="128"/>
    </location>
    <ligand>
        <name>substrate</name>
    </ligand>
</feature>
<feature type="binding site" evidence="5">
    <location>
        <position position="183"/>
    </location>
    <ligand>
        <name>substrate</name>
    </ligand>
</feature>
<evidence type="ECO:0000313" key="11">
    <source>
        <dbReference type="Proteomes" id="UP000186156"/>
    </source>
</evidence>
<feature type="binding site" evidence="5">
    <location>
        <position position="275"/>
    </location>
    <ligand>
        <name>NAD(+)</name>
        <dbReference type="ChEBI" id="CHEBI:57540"/>
    </ligand>
</feature>
<accession>A0A1N7P4N7</accession>
<dbReference type="SUPFAM" id="SSF52283">
    <property type="entry name" value="Formate/glycerate dehydrogenase catalytic domain-like"/>
    <property type="match status" value="1"/>
</dbReference>
<dbReference type="PANTHER" id="PTHR23420:SF0">
    <property type="entry name" value="ADENOSYLHOMOCYSTEINASE"/>
    <property type="match status" value="1"/>
</dbReference>
<dbReference type="OrthoDB" id="9802717at2"/>
<comment type="function">
    <text evidence="5">May play a key role in the regulation of the intracellular concentration of adenosylhomocysteine.</text>
</comment>
<feature type="binding site" evidence="5">
    <location>
        <position position="153"/>
    </location>
    <ligand>
        <name>substrate</name>
    </ligand>
</feature>
<keyword evidence="2 5" id="KW-0554">One-carbon metabolism</keyword>
<dbReference type="InterPro" id="IPR015878">
    <property type="entry name" value="Ado_hCys_hydrolase_NAD-bd"/>
</dbReference>
<evidence type="ECO:0000256" key="6">
    <source>
        <dbReference type="PIRSR" id="PIRSR001109-2"/>
    </source>
</evidence>
<dbReference type="FunFam" id="3.40.50.720:FF:000004">
    <property type="entry name" value="Adenosylhomocysteinase"/>
    <property type="match status" value="1"/>
</dbReference>
<dbReference type="NCBIfam" id="TIGR00936">
    <property type="entry name" value="ahcY"/>
    <property type="match status" value="1"/>
</dbReference>
<comment type="caution">
    <text evidence="5">Lacks conserved residue(s) required for the propagation of feature annotation.</text>
</comment>
<dbReference type="Pfam" id="PF05221">
    <property type="entry name" value="AdoHcyase"/>
    <property type="match status" value="2"/>
</dbReference>
<dbReference type="Pfam" id="PF00670">
    <property type="entry name" value="AdoHcyase_NAD"/>
    <property type="match status" value="1"/>
</dbReference>
<dbReference type="Proteomes" id="UP000186156">
    <property type="component" value="Unassembled WGS sequence"/>
</dbReference>
<dbReference type="EMBL" id="FTOO01000011">
    <property type="protein sequence ID" value="SIT05500.1"/>
    <property type="molecule type" value="Genomic_DNA"/>
</dbReference>
<feature type="binding site" evidence="6">
    <location>
        <begin position="219"/>
        <end position="224"/>
    </location>
    <ligand>
        <name>NAD(+)</name>
        <dbReference type="ChEBI" id="CHEBI:57540"/>
    </ligand>
</feature>
<organism evidence="10 11">
    <name type="scientific">Alicyclobacillus vulcanalis</name>
    <dbReference type="NCBI Taxonomy" id="252246"/>
    <lineage>
        <taxon>Bacteria</taxon>
        <taxon>Bacillati</taxon>
        <taxon>Bacillota</taxon>
        <taxon>Bacilli</taxon>
        <taxon>Bacillales</taxon>
        <taxon>Alicyclobacillaceae</taxon>
        <taxon>Alicyclobacillus</taxon>
    </lineage>
</organism>
<evidence type="ECO:0000256" key="1">
    <source>
        <dbReference type="ARBA" id="ARBA00007122"/>
    </source>
</evidence>
<dbReference type="NCBIfam" id="NF004005">
    <property type="entry name" value="PRK05476.2-3"/>
    <property type="match status" value="1"/>
</dbReference>
<feature type="binding site" evidence="5 6">
    <location>
        <position position="343"/>
    </location>
    <ligand>
        <name>NAD(+)</name>
        <dbReference type="ChEBI" id="CHEBI:57540"/>
    </ligand>
</feature>
<dbReference type="PROSITE" id="PS00739">
    <property type="entry name" value="ADOHCYASE_2"/>
    <property type="match status" value="1"/>
</dbReference>
<dbReference type="PANTHER" id="PTHR23420">
    <property type="entry name" value="ADENOSYLHOMOCYSTEINASE"/>
    <property type="match status" value="1"/>
</dbReference>
<evidence type="ECO:0000256" key="4">
    <source>
        <dbReference type="ARBA" id="ARBA00023027"/>
    </source>
</evidence>
<dbReference type="SUPFAM" id="SSF51735">
    <property type="entry name" value="NAD(P)-binding Rossmann-fold domains"/>
    <property type="match status" value="1"/>
</dbReference>
<evidence type="ECO:0000256" key="2">
    <source>
        <dbReference type="ARBA" id="ARBA00022563"/>
    </source>
</evidence>
<keyword evidence="5" id="KW-0963">Cytoplasm</keyword>
<dbReference type="GO" id="GO:0005829">
    <property type="term" value="C:cytosol"/>
    <property type="evidence" value="ECO:0007669"/>
    <property type="project" value="TreeGrafter"/>
</dbReference>
<comment type="pathway">
    <text evidence="5 7">Amino-acid biosynthesis; L-homocysteine biosynthesis; L-homocysteine from S-adenosyl-L-homocysteine: step 1/1.</text>
</comment>
<dbReference type="Gene3D" id="3.40.50.1480">
    <property type="entry name" value="Adenosylhomocysteinase-like"/>
    <property type="match status" value="1"/>
</dbReference>
<dbReference type="PIRSF" id="PIRSF001109">
    <property type="entry name" value="Ad_hcy_hydrolase"/>
    <property type="match status" value="1"/>
</dbReference>
<feature type="binding site" evidence="6">
    <location>
        <position position="350"/>
    </location>
    <ligand>
        <name>NAD(+)</name>
        <dbReference type="ChEBI" id="CHEBI:57540"/>
    </ligand>
</feature>
<dbReference type="InterPro" id="IPR042172">
    <property type="entry name" value="Adenosylhomocyst_ase-like_sf"/>
</dbReference>
<proteinExistence type="inferred from homology"/>
<comment type="subcellular location">
    <subcellularLocation>
        <location evidence="5">Cytoplasm</location>
    </subcellularLocation>
</comment>
<comment type="similarity">
    <text evidence="1 5 8">Belongs to the adenosylhomocysteinase family.</text>
</comment>
<dbReference type="HAMAP" id="MF_00563">
    <property type="entry name" value="AdoHcyase"/>
    <property type="match status" value="1"/>
</dbReference>
<protein>
    <recommendedName>
        <fullName evidence="5">Adenosylhomocysteinase</fullName>
        <ecNumber evidence="5">3.13.2.1</ecNumber>
    </recommendedName>
    <alternativeName>
        <fullName evidence="5">S-adenosyl-L-homocysteine hydrolase</fullName>
        <shortName evidence="5">AdoHcyase</shortName>
    </alternativeName>
</protein>
<feature type="binding site" evidence="5 6">
    <location>
        <begin position="154"/>
        <end position="156"/>
    </location>
    <ligand>
        <name>NAD(+)</name>
        <dbReference type="ChEBI" id="CHEBI:57540"/>
    </ligand>
</feature>
<feature type="domain" description="S-adenosyl-L-homocysteine hydrolase NAD binding" evidence="9">
    <location>
        <begin position="188"/>
        <end position="349"/>
    </location>
</feature>
<dbReference type="GO" id="GO:0006730">
    <property type="term" value="P:one-carbon metabolic process"/>
    <property type="evidence" value="ECO:0007669"/>
    <property type="project" value="UniProtKB-UniRule"/>
</dbReference>
<keyword evidence="3 5" id="KW-0378">Hydrolase</keyword>
<reference evidence="11" key="1">
    <citation type="submission" date="2017-01" db="EMBL/GenBank/DDBJ databases">
        <authorList>
            <person name="Varghese N."/>
            <person name="Submissions S."/>
        </authorList>
    </citation>
    <scope>NUCLEOTIDE SEQUENCE [LARGE SCALE GENOMIC DNA]</scope>
    <source>
        <strain evidence="11">DSM 16176</strain>
    </source>
</reference>
<feature type="binding site" evidence="5">
    <location>
        <position position="188"/>
    </location>
    <ligand>
        <name>NAD(+)</name>
        <dbReference type="ChEBI" id="CHEBI:57540"/>
    </ligand>
</feature>
<dbReference type="UniPathway" id="UPA00314">
    <property type="reaction ID" value="UER00076"/>
</dbReference>
<evidence type="ECO:0000259" key="9">
    <source>
        <dbReference type="SMART" id="SM00997"/>
    </source>
</evidence>
<dbReference type="GO" id="GO:0004013">
    <property type="term" value="F:adenosylhomocysteinase activity"/>
    <property type="evidence" value="ECO:0007669"/>
    <property type="project" value="UniProtKB-UniRule"/>
</dbReference>
<evidence type="ECO:0000256" key="3">
    <source>
        <dbReference type="ARBA" id="ARBA00022801"/>
    </source>
</evidence>
<dbReference type="InterPro" id="IPR000043">
    <property type="entry name" value="Adenosylhomocysteinase-like"/>
</dbReference>
<dbReference type="CDD" id="cd00401">
    <property type="entry name" value="SAHH"/>
    <property type="match status" value="1"/>
</dbReference>
<feature type="binding site" evidence="5 6">
    <location>
        <position position="240"/>
    </location>
    <ligand>
        <name>NAD(+)</name>
        <dbReference type="ChEBI" id="CHEBI:57540"/>
    </ligand>
</feature>
<evidence type="ECO:0000256" key="8">
    <source>
        <dbReference type="RuleBase" id="RU004166"/>
    </source>
</evidence>
<evidence type="ECO:0000313" key="10">
    <source>
        <dbReference type="EMBL" id="SIT05500.1"/>
    </source>
</evidence>
<dbReference type="STRING" id="252246.SAMN05421799_11154"/>
<dbReference type="SMART" id="SM00996">
    <property type="entry name" value="AdoHcyase"/>
    <property type="match status" value="1"/>
</dbReference>
<keyword evidence="11" id="KW-1185">Reference proteome</keyword>
<feature type="binding site" evidence="5">
    <location>
        <position position="187"/>
    </location>
    <ligand>
        <name>substrate</name>
    </ligand>
</feature>
<sequence>MPQPKPSMIRHPEAYPSGDAKIEWAMAHMPLLGEIERRFSEEKPFLGKRISMCLHLEAKTARLALAIQAGGAEVAIAGSNPLSTQDDVAAALARRGVRVYAWHGATPEEYRSHLEAVLDWEPEGVIDDGADLATLLHRERPEQAARVRGGCEETTTGILRLRAMAREGVLKYPMLAVNDASCKHLFDNRYGTGQSVWDGFMRTTNLMVAGKTVVVVGYGWCGKGVAMRARGLGARVVVCEVDPVRAVEAVMEGFSVMPIVEAAAIGDIFIAVTGNKAVISRDAMERMKDGAILGNAGHFDVEVDKQALADLAVEVRTARPNVDEYRLADGRRLYLIAEGRLVNLAAADGHPVEVMDMTFALQALGLREVMTKSYPPGLHAIPAHMDEEVARMRLATWGMAIDELTEAQRAYLASWNA</sequence>
<dbReference type="GO" id="GO:0033353">
    <property type="term" value="P:S-adenosylmethionine cycle"/>
    <property type="evidence" value="ECO:0007669"/>
    <property type="project" value="TreeGrafter"/>
</dbReference>
<dbReference type="EC" id="3.13.2.1" evidence="5"/>
<evidence type="ECO:0000256" key="5">
    <source>
        <dbReference type="HAMAP-Rule" id="MF_00563"/>
    </source>
</evidence>
<dbReference type="PROSITE" id="PS00738">
    <property type="entry name" value="ADOHCYASE_1"/>
    <property type="match status" value="1"/>
</dbReference>
<keyword evidence="4 5" id="KW-0520">NAD</keyword>
<dbReference type="GO" id="GO:0071269">
    <property type="term" value="P:L-homocysteine biosynthetic process"/>
    <property type="evidence" value="ECO:0007669"/>
    <property type="project" value="UniProtKB-UniRule"/>
</dbReference>
<comment type="cofactor">
    <cofactor evidence="5 6 7">
        <name>NAD(+)</name>
        <dbReference type="ChEBI" id="CHEBI:57540"/>
    </cofactor>
    <text evidence="5 6 7">Binds 1 NAD(+) per subunit.</text>
</comment>
<dbReference type="RefSeq" id="WP_076348488.1">
    <property type="nucleotide sequence ID" value="NZ_FTOO01000011.1"/>
</dbReference>
<dbReference type="InterPro" id="IPR020082">
    <property type="entry name" value="S-Ado-L-homoCys_hydrolase_CS"/>
</dbReference>
<comment type="catalytic activity">
    <reaction evidence="5 7">
        <text>S-adenosyl-L-homocysteine + H2O = L-homocysteine + adenosine</text>
        <dbReference type="Rhea" id="RHEA:21708"/>
        <dbReference type="ChEBI" id="CHEBI:15377"/>
        <dbReference type="ChEBI" id="CHEBI:16335"/>
        <dbReference type="ChEBI" id="CHEBI:57856"/>
        <dbReference type="ChEBI" id="CHEBI:58199"/>
        <dbReference type="EC" id="3.13.2.1"/>
    </reaction>
</comment>
<feature type="binding site" evidence="5 6">
    <location>
        <begin position="296"/>
        <end position="298"/>
    </location>
    <ligand>
        <name>NAD(+)</name>
        <dbReference type="ChEBI" id="CHEBI:57540"/>
    </ligand>
</feature>
<gene>
    <name evidence="5" type="primary">ahcY</name>
    <name evidence="10" type="ORF">SAMN05421799_11154</name>
</gene>
<dbReference type="InterPro" id="IPR036291">
    <property type="entry name" value="NAD(P)-bd_dom_sf"/>
</dbReference>